<evidence type="ECO:0000256" key="5">
    <source>
        <dbReference type="SAM" id="Coils"/>
    </source>
</evidence>
<dbReference type="Gene3D" id="3.40.50.300">
    <property type="entry name" value="P-loop containing nucleotide triphosphate hydrolases"/>
    <property type="match status" value="1"/>
</dbReference>
<reference evidence="9" key="1">
    <citation type="submission" date="2013-09" db="EMBL/GenBank/DDBJ databases">
        <title>Corchorus olitorius genome sequencing.</title>
        <authorList>
            <person name="Alam M."/>
            <person name="Haque M.S."/>
            <person name="Islam M.S."/>
            <person name="Emdad E.M."/>
            <person name="Islam M.M."/>
            <person name="Ahmed B."/>
            <person name="Halim A."/>
            <person name="Hossen Q.M.M."/>
            <person name="Hossain M.Z."/>
            <person name="Ahmed R."/>
            <person name="Khan M.M."/>
            <person name="Islam R."/>
            <person name="Rashid M.M."/>
            <person name="Khan S.A."/>
            <person name="Rahman M.S."/>
            <person name="Alam M."/>
            <person name="Yahiya A.S."/>
            <person name="Khan M.S."/>
            <person name="Azam M.S."/>
            <person name="Haque T."/>
            <person name="Lashkar M.Z.H."/>
            <person name="Akhand A.I."/>
            <person name="Morshed G."/>
            <person name="Roy S."/>
            <person name="Uddin K.S."/>
            <person name="Rabeya T."/>
            <person name="Hossain A.S."/>
            <person name="Chowdhury A."/>
            <person name="Snigdha A.R."/>
            <person name="Mortoza M.S."/>
            <person name="Matin S.A."/>
            <person name="Hoque S.M.E."/>
            <person name="Islam M.K."/>
            <person name="Roy D.K."/>
            <person name="Haider R."/>
            <person name="Moosa M.M."/>
            <person name="Elias S.M."/>
            <person name="Hasan A.M."/>
            <person name="Jahan S."/>
            <person name="Shafiuddin M."/>
            <person name="Mahmood N."/>
            <person name="Shommy N.S."/>
        </authorList>
    </citation>
    <scope>NUCLEOTIDE SEQUENCE [LARGE SCALE GENOMIC DNA]</scope>
    <source>
        <strain evidence="9">cv. O-4</strain>
    </source>
</reference>
<dbReference type="InterPro" id="IPR050905">
    <property type="entry name" value="Plant_NBS-LRR"/>
</dbReference>
<dbReference type="SUPFAM" id="SSF52047">
    <property type="entry name" value="RNI-like"/>
    <property type="match status" value="3"/>
</dbReference>
<dbReference type="InterPro" id="IPR057135">
    <property type="entry name" value="At4g27190-like_LRR"/>
</dbReference>
<dbReference type="GO" id="GO:0006952">
    <property type="term" value="P:defense response"/>
    <property type="evidence" value="ECO:0007669"/>
    <property type="project" value="UniProtKB-KW"/>
</dbReference>
<evidence type="ECO:0000259" key="6">
    <source>
        <dbReference type="Pfam" id="PF00931"/>
    </source>
</evidence>
<dbReference type="Proteomes" id="UP000187203">
    <property type="component" value="Unassembled WGS sequence"/>
</dbReference>
<gene>
    <name evidence="8" type="ORF">COLO4_25660</name>
</gene>
<proteinExistence type="inferred from homology"/>
<keyword evidence="2" id="KW-0547">Nucleotide-binding</keyword>
<evidence type="ECO:0000313" key="9">
    <source>
        <dbReference type="Proteomes" id="UP000187203"/>
    </source>
</evidence>
<dbReference type="PANTHER" id="PTHR33463">
    <property type="entry name" value="NB-ARC DOMAIN-CONTAINING PROTEIN-RELATED"/>
    <property type="match status" value="1"/>
</dbReference>
<keyword evidence="5" id="KW-0175">Coiled coil</keyword>
<keyword evidence="3" id="KW-0611">Plant defense</keyword>
<feature type="coiled-coil region" evidence="5">
    <location>
        <begin position="30"/>
        <end position="96"/>
    </location>
</feature>
<evidence type="ECO:0000259" key="7">
    <source>
        <dbReference type="Pfam" id="PF23247"/>
    </source>
</evidence>
<dbReference type="PRINTS" id="PR00364">
    <property type="entry name" value="DISEASERSIST"/>
</dbReference>
<protein>
    <submittedName>
        <fullName evidence="8">Disease resistance protein</fullName>
    </submittedName>
</protein>
<comment type="similarity">
    <text evidence="1">Belongs to the disease resistance NB-LRR family.</text>
</comment>
<comment type="caution">
    <text evidence="8">The sequence shown here is derived from an EMBL/GenBank/DDBJ whole genome shotgun (WGS) entry which is preliminary data.</text>
</comment>
<feature type="domain" description="Disease resistance protein At4g27190-like leucine-rich repeats" evidence="7">
    <location>
        <begin position="1324"/>
        <end position="1456"/>
    </location>
</feature>
<evidence type="ECO:0000313" key="8">
    <source>
        <dbReference type="EMBL" id="OMO76141.1"/>
    </source>
</evidence>
<dbReference type="GO" id="GO:0043531">
    <property type="term" value="F:ADP binding"/>
    <property type="evidence" value="ECO:0007669"/>
    <property type="project" value="InterPro"/>
</dbReference>
<dbReference type="SUPFAM" id="SSF52540">
    <property type="entry name" value="P-loop containing nucleoside triphosphate hydrolases"/>
    <property type="match status" value="1"/>
</dbReference>
<keyword evidence="9" id="KW-1185">Reference proteome</keyword>
<feature type="domain" description="Disease resistance protein At4g27190-like leucine-rich repeats" evidence="7">
    <location>
        <begin position="1090"/>
        <end position="1234"/>
    </location>
</feature>
<dbReference type="InterPro" id="IPR002182">
    <property type="entry name" value="NB-ARC"/>
</dbReference>
<keyword evidence="4" id="KW-0067">ATP-binding</keyword>
<evidence type="ECO:0000256" key="2">
    <source>
        <dbReference type="ARBA" id="ARBA00022741"/>
    </source>
</evidence>
<evidence type="ECO:0000256" key="3">
    <source>
        <dbReference type="ARBA" id="ARBA00022821"/>
    </source>
</evidence>
<dbReference type="Gene3D" id="3.80.10.10">
    <property type="entry name" value="Ribonuclease Inhibitor"/>
    <property type="match status" value="4"/>
</dbReference>
<sequence length="1604" mass="182593">MEFATAAVGEIAKEVSNSMLDRVKRHAGYILDRKKNVADLKAKVEDLNDKRERVEHDVQAAKRNEEEIAADVNRWLERVGEIMEKNAEEVKALEDQAMNRCFMCCPNVKSYHQLGKKAEEHAGVIEKLLQAKFDSVGYRRAPELIVKVPGDYYNFQSRSNLLEGIMNALTNPDVKVIGLHGLPGVGKTILVNVVARKAWEARMFDEVVIATVSHNPNIRSIQEEIAEQLGLRFDNVKKESGRAKVLSQRLSGGKKILVILDDIWDKMDLDDIGISFKDDKNIARGEKAGSTIENISGSSSMDTSTGRIKILLTSRRSDVMDQMNAEMKFECEYLSREEAMELFASIVGSAVVTNLAYNSKANQLVEKCGGLPVAVSTIANAMKNTSPDVWENALIELKRLNPENIDKMRSVYSIIELSYQLLKSEEAQSFLELCALEGQASNILLSDLLKYGLGMQLFKHVKNLEEARIRLSALVHKLKASSLLLSGKYDETVKMHDLVRDVSLSIVSKEKQMIVIEDDTHFLSLRREGKLANCTAISLPRSDVHQLPSVLECPKLKLLLLFSKDKFQLQVPDLIFEKTNDLRVLDLTGMHFPSLPSSFPCLTNLRTLCLDQCKLGTITSIAKLKKLDILSFLSSEIMQLPNEIGELTELRMLDLSNCSNLEVIPANTLSKLSCLEELYMGNSFDRWDVEGNARLTELRNLKHLTTLHVHVRDAQFLPEDVFPETLGRYRIFLGDMPWDWVNKHKYSRTLKLKVTTRINLDREIRALIRKAEELYVDELEGFRSIIYELDDTGFQNLKNLQVKNNSEIQCIISSSHGISSEAFPLVESLLLYDLINLKKIFHGQIYSGCFRRLRTIEVRNCDSLKNLFSLSLATHFLQQLQEIEVSDCSAIVDILGADRETANQEAIVLGELQSITLQSLPNLVSFYFGEEKHSTSHHGQVASTLSSVPLFSKKIEFPKLQKLKLCSINIESIWHSQYQLQTSIQNLTSLIIEGCDNLKHILSYSMANWLQQLQVFEIINCKQIREIIATEETTVYGNRTTSFFPCLKILRIEQCPELKGFINKSSSKDISSCNTTEVVLFSEEVAFPNLERLTISHLRNVKQIWYHQPQAYSCGKLKDLTVEYCNALLNVFTSSVLGAFQSLEMLKVTDCSSLEEVFDIKETCSATMQLRRLYLDRLPKLKHVWNKDPHGNTISFKDLRHVEVLECWSLKSVFPFSIAKGLQQLQRLDIERCGVEEIISKNINSEGSEQEIRFEFNQLLFLQLWDLPYLKCFYPGMHNATWPALKWLWKCGCEKKIKIFGKPDDAESQIQQPLLQIDEVIPRLEEVSFSSDDISMICAGQFVDDFFCHIKELGVTSYLNESAYFPFGFLQRFSNLRWLGVYDSNFKELSHCKRYDDGEEKQVCITLPKISHLRLRRLYKITHLWNEDSPMGHICSNLETLQVWECDSLISLGSSSASFQNLTTLYVCKCNGIAELITSSKAQSLVNLVTMKIRECEMMEQVVASNEGDNDDDEAMSEITFPKLECLKLDRLQSLKSFCSGNYTFKFPSLEQVFVRQCPSMKIFCHGALSTPRLRKVQLKKTNYEGRWGGDLNATIQQIAQLSE</sequence>
<evidence type="ECO:0000256" key="1">
    <source>
        <dbReference type="ARBA" id="ARBA00008894"/>
    </source>
</evidence>
<organism evidence="8 9">
    <name type="scientific">Corchorus olitorius</name>
    <dbReference type="NCBI Taxonomy" id="93759"/>
    <lineage>
        <taxon>Eukaryota</taxon>
        <taxon>Viridiplantae</taxon>
        <taxon>Streptophyta</taxon>
        <taxon>Embryophyta</taxon>
        <taxon>Tracheophyta</taxon>
        <taxon>Spermatophyta</taxon>
        <taxon>Magnoliopsida</taxon>
        <taxon>eudicotyledons</taxon>
        <taxon>Gunneridae</taxon>
        <taxon>Pentapetalae</taxon>
        <taxon>rosids</taxon>
        <taxon>malvids</taxon>
        <taxon>Malvales</taxon>
        <taxon>Malvaceae</taxon>
        <taxon>Grewioideae</taxon>
        <taxon>Apeibeae</taxon>
        <taxon>Corchorus</taxon>
    </lineage>
</organism>
<dbReference type="STRING" id="93759.A0A1R3I0W8"/>
<dbReference type="Gene3D" id="1.10.8.430">
    <property type="entry name" value="Helical domain of apoptotic protease-activating factors"/>
    <property type="match status" value="1"/>
</dbReference>
<feature type="domain" description="Disease resistance protein At4g27190-like leucine-rich repeats" evidence="7">
    <location>
        <begin position="767"/>
        <end position="888"/>
    </location>
</feature>
<feature type="domain" description="Disease resistance protein At4g27190-like leucine-rich repeats" evidence="7">
    <location>
        <begin position="960"/>
        <end position="1074"/>
    </location>
</feature>
<dbReference type="OrthoDB" id="1747797at2759"/>
<dbReference type="InterPro" id="IPR032675">
    <property type="entry name" value="LRR_dom_sf"/>
</dbReference>
<dbReference type="Pfam" id="PF00931">
    <property type="entry name" value="NB-ARC"/>
    <property type="match status" value="1"/>
</dbReference>
<dbReference type="GO" id="GO:0005524">
    <property type="term" value="F:ATP binding"/>
    <property type="evidence" value="ECO:0007669"/>
    <property type="project" value="UniProtKB-KW"/>
</dbReference>
<dbReference type="InterPro" id="IPR027417">
    <property type="entry name" value="P-loop_NTPase"/>
</dbReference>
<dbReference type="EMBL" id="AWUE01019107">
    <property type="protein sequence ID" value="OMO76141.1"/>
    <property type="molecule type" value="Genomic_DNA"/>
</dbReference>
<feature type="domain" description="NB-ARC" evidence="6">
    <location>
        <begin position="161"/>
        <end position="281"/>
    </location>
</feature>
<name>A0A1R3I0W8_9ROSI</name>
<dbReference type="PANTHER" id="PTHR33463:SF203">
    <property type="entry name" value="AAA+ ATPASE DOMAIN-CONTAINING PROTEIN"/>
    <property type="match status" value="1"/>
</dbReference>
<dbReference type="InterPro" id="IPR042197">
    <property type="entry name" value="Apaf_helical"/>
</dbReference>
<accession>A0A1R3I0W8</accession>
<evidence type="ECO:0000256" key="4">
    <source>
        <dbReference type="ARBA" id="ARBA00022840"/>
    </source>
</evidence>
<dbReference type="SUPFAM" id="SSF52058">
    <property type="entry name" value="L domain-like"/>
    <property type="match status" value="1"/>
</dbReference>
<dbReference type="Pfam" id="PF23247">
    <property type="entry name" value="LRR_RPS2"/>
    <property type="match status" value="4"/>
</dbReference>